<keyword evidence="3 4" id="KW-0546">Nucleotide metabolism</keyword>
<dbReference type="GO" id="GO:0047429">
    <property type="term" value="F:nucleoside triphosphate diphosphatase activity"/>
    <property type="evidence" value="ECO:0007669"/>
    <property type="project" value="UniProtKB-EC"/>
</dbReference>
<dbReference type="NCBIfam" id="TIGR00172">
    <property type="entry name" value="maf"/>
    <property type="match status" value="1"/>
</dbReference>
<dbReference type="InterPro" id="IPR029001">
    <property type="entry name" value="ITPase-like_fam"/>
</dbReference>
<comment type="catalytic activity">
    <reaction evidence="4">
        <text>a 2'-deoxyribonucleoside 5'-triphosphate + H2O = a 2'-deoxyribonucleoside 5'-phosphate + diphosphate + H(+)</text>
        <dbReference type="Rhea" id="RHEA:44644"/>
        <dbReference type="ChEBI" id="CHEBI:15377"/>
        <dbReference type="ChEBI" id="CHEBI:15378"/>
        <dbReference type="ChEBI" id="CHEBI:33019"/>
        <dbReference type="ChEBI" id="CHEBI:61560"/>
        <dbReference type="ChEBI" id="CHEBI:65317"/>
        <dbReference type="EC" id="3.6.1.9"/>
    </reaction>
</comment>
<dbReference type="PANTHER" id="PTHR43213">
    <property type="entry name" value="BIFUNCTIONAL DTTP/UTP PYROPHOSPHATASE/METHYLTRANSFERASE PROTEIN-RELATED"/>
    <property type="match status" value="1"/>
</dbReference>
<dbReference type="GO" id="GO:0005737">
    <property type="term" value="C:cytoplasm"/>
    <property type="evidence" value="ECO:0007669"/>
    <property type="project" value="UniProtKB-SubCell"/>
</dbReference>
<dbReference type="EMBL" id="VXRY01000477">
    <property type="protein sequence ID" value="MXY34728.1"/>
    <property type="molecule type" value="Genomic_DNA"/>
</dbReference>
<comment type="subcellular location">
    <subcellularLocation>
        <location evidence="4">Cytoplasm</location>
    </subcellularLocation>
</comment>
<comment type="caution">
    <text evidence="5">The sequence shown here is derived from an EMBL/GenBank/DDBJ whole genome shotgun (WGS) entry which is preliminary data.</text>
</comment>
<evidence type="ECO:0000256" key="3">
    <source>
        <dbReference type="ARBA" id="ARBA00023080"/>
    </source>
</evidence>
<dbReference type="GO" id="GO:0009117">
    <property type="term" value="P:nucleotide metabolic process"/>
    <property type="evidence" value="ECO:0007669"/>
    <property type="project" value="UniProtKB-KW"/>
</dbReference>
<dbReference type="AlphaFoldDB" id="A0A6B0Y204"/>
<evidence type="ECO:0000256" key="4">
    <source>
        <dbReference type="HAMAP-Rule" id="MF_00528"/>
    </source>
</evidence>
<dbReference type="Gene3D" id="3.90.950.10">
    <property type="match status" value="1"/>
</dbReference>
<evidence type="ECO:0000256" key="2">
    <source>
        <dbReference type="ARBA" id="ARBA00022801"/>
    </source>
</evidence>
<comment type="cofactor">
    <cofactor evidence="1 4">
        <name>a divalent metal cation</name>
        <dbReference type="ChEBI" id="CHEBI:60240"/>
    </cofactor>
</comment>
<feature type="active site" description="Proton acceptor" evidence="4">
    <location>
        <position position="76"/>
    </location>
</feature>
<dbReference type="Pfam" id="PF02545">
    <property type="entry name" value="Maf"/>
    <property type="match status" value="1"/>
</dbReference>
<dbReference type="EC" id="3.6.1.9" evidence="4"/>
<reference evidence="5" key="1">
    <citation type="submission" date="2019-09" db="EMBL/GenBank/DDBJ databases">
        <title>Characterisation of the sponge microbiome using genome-centric metagenomics.</title>
        <authorList>
            <person name="Engelberts J.P."/>
            <person name="Robbins S.J."/>
            <person name="De Goeij J.M."/>
            <person name="Aranda M."/>
            <person name="Bell S.C."/>
            <person name="Webster N.S."/>
        </authorList>
    </citation>
    <scope>NUCLEOTIDE SEQUENCE</scope>
    <source>
        <strain evidence="5">SB0664_bin_43</strain>
    </source>
</reference>
<dbReference type="SUPFAM" id="SSF52972">
    <property type="entry name" value="ITPase-like"/>
    <property type="match status" value="1"/>
</dbReference>
<sequence>MAERLILASGSAARAEMLRRAGVVFGIAPARIDEDAIKASLQAEGASSRDIADSLAEAKARKIATRHPEALVLGADQVLEFTGRILSKPTTKADAVRQLMSMRGFDHKLLSAAVIYEGVRPVWRHVGQARLNMATRSDTWIQNYVERNWDHVQCSVGAYRIEDEGVCLFSRIDGDHFVVLGLPLLEILSYLTMRGTLPS</sequence>
<dbReference type="PANTHER" id="PTHR43213:SF5">
    <property type="entry name" value="BIFUNCTIONAL DTTP_UTP PYROPHOSPHATASE_METHYLTRANSFERASE PROTEIN-RELATED"/>
    <property type="match status" value="1"/>
</dbReference>
<keyword evidence="4" id="KW-0963">Cytoplasm</keyword>
<comment type="function">
    <text evidence="4">Nucleoside triphosphate pyrophosphatase. May have a dual role in cell division arrest and in preventing the incorporation of modified nucleotides into cellular nucleic acids.</text>
</comment>
<organism evidence="5">
    <name type="scientific">Boseongicola sp. SB0664_bin_43</name>
    <dbReference type="NCBI Taxonomy" id="2604844"/>
    <lineage>
        <taxon>Bacteria</taxon>
        <taxon>Pseudomonadati</taxon>
        <taxon>Pseudomonadota</taxon>
        <taxon>Alphaproteobacteria</taxon>
        <taxon>Rhodobacterales</taxon>
        <taxon>Paracoccaceae</taxon>
        <taxon>Boseongicola</taxon>
    </lineage>
</organism>
<name>A0A6B0Y204_9RHOB</name>
<comment type="similarity">
    <text evidence="4">Belongs to the Maf family.</text>
</comment>
<comment type="catalytic activity">
    <reaction evidence="4">
        <text>a ribonucleoside 5'-triphosphate + H2O = a ribonucleoside 5'-phosphate + diphosphate + H(+)</text>
        <dbReference type="Rhea" id="RHEA:23996"/>
        <dbReference type="ChEBI" id="CHEBI:15377"/>
        <dbReference type="ChEBI" id="CHEBI:15378"/>
        <dbReference type="ChEBI" id="CHEBI:33019"/>
        <dbReference type="ChEBI" id="CHEBI:58043"/>
        <dbReference type="ChEBI" id="CHEBI:61557"/>
        <dbReference type="EC" id="3.6.1.9"/>
    </reaction>
</comment>
<keyword evidence="2 4" id="KW-0378">Hydrolase</keyword>
<dbReference type="CDD" id="cd00555">
    <property type="entry name" value="Maf"/>
    <property type="match status" value="1"/>
</dbReference>
<dbReference type="PIRSF" id="PIRSF006305">
    <property type="entry name" value="Maf"/>
    <property type="match status" value="1"/>
</dbReference>
<dbReference type="InterPro" id="IPR003697">
    <property type="entry name" value="Maf-like"/>
</dbReference>
<gene>
    <name evidence="5" type="primary">maf</name>
    <name evidence="5" type="ORF">F4Y60_11705</name>
</gene>
<accession>A0A6B0Y204</accession>
<evidence type="ECO:0000256" key="1">
    <source>
        <dbReference type="ARBA" id="ARBA00001968"/>
    </source>
</evidence>
<dbReference type="HAMAP" id="MF_00528">
    <property type="entry name" value="Maf"/>
    <property type="match status" value="1"/>
</dbReference>
<protein>
    <recommendedName>
        <fullName evidence="4">Nucleoside triphosphate pyrophosphatase</fullName>
        <ecNumber evidence="4">3.6.1.9</ecNumber>
    </recommendedName>
    <alternativeName>
        <fullName evidence="4">Nucleotide pyrophosphatase</fullName>
        <shortName evidence="4">Nucleotide PPase</shortName>
    </alternativeName>
</protein>
<proteinExistence type="inferred from homology"/>
<comment type="caution">
    <text evidence="4">Lacks conserved residue(s) required for the propagation of feature annotation.</text>
</comment>
<evidence type="ECO:0000313" key="5">
    <source>
        <dbReference type="EMBL" id="MXY34728.1"/>
    </source>
</evidence>